<gene>
    <name evidence="1" type="ORF">H9L14_07905</name>
</gene>
<organism evidence="1 2">
    <name type="scientific">Sphingomonas sediminicola</name>
    <dbReference type="NCBI Taxonomy" id="386874"/>
    <lineage>
        <taxon>Bacteria</taxon>
        <taxon>Pseudomonadati</taxon>
        <taxon>Pseudomonadota</taxon>
        <taxon>Alphaproteobacteria</taxon>
        <taxon>Sphingomonadales</taxon>
        <taxon>Sphingomonadaceae</taxon>
        <taxon>Sphingomonas</taxon>
    </lineage>
</organism>
<reference evidence="1 2" key="1">
    <citation type="submission" date="2020-08" db="EMBL/GenBank/DDBJ databases">
        <title>Genome sequence of Sphingomonas sediminicola KACC 15039T.</title>
        <authorList>
            <person name="Hyun D.-W."/>
            <person name="Bae J.-W."/>
        </authorList>
    </citation>
    <scope>NUCLEOTIDE SEQUENCE [LARGE SCALE GENOMIC DNA]</scope>
    <source>
        <strain evidence="1 2">KACC 15039</strain>
    </source>
</reference>
<evidence type="ECO:0000313" key="1">
    <source>
        <dbReference type="EMBL" id="QNP46962.1"/>
    </source>
</evidence>
<proteinExistence type="predicted"/>
<accession>A0ABX6TD95</accession>
<protein>
    <submittedName>
        <fullName evidence="1">Uncharacterized protein</fullName>
    </submittedName>
</protein>
<keyword evidence="2" id="KW-1185">Reference proteome</keyword>
<evidence type="ECO:0000313" key="2">
    <source>
        <dbReference type="Proteomes" id="UP000516105"/>
    </source>
</evidence>
<name>A0ABX6TD95_9SPHN</name>
<dbReference type="Proteomes" id="UP000516105">
    <property type="component" value="Chromosome"/>
</dbReference>
<dbReference type="EMBL" id="CP060782">
    <property type="protein sequence ID" value="QNP46962.1"/>
    <property type="molecule type" value="Genomic_DNA"/>
</dbReference>
<sequence length="202" mass="21413">MILALLPACSREGNPEQGGIYVRRSACPIPGIPAGTGDVTIFDPANSITADAIDVTATITNLRANCQEAGDQIISTVTFDVVATRRDPTAARQVVLPYFDVVLQAGNQVVAKRVGRVGLDFAPGSLRAQTNGQATARVSRSSAQLPADIEKQLTRPRKAGDASAAVDPMTDPAIRSAVANATFEHLVGFQLTEQQLRYNVTR</sequence>